<dbReference type="Proteomes" id="UP000471298">
    <property type="component" value="Unassembled WGS sequence"/>
</dbReference>
<keyword evidence="1" id="KW-0472">Membrane</keyword>
<evidence type="ECO:0000313" key="3">
    <source>
        <dbReference type="Proteomes" id="UP000471298"/>
    </source>
</evidence>
<evidence type="ECO:0000313" key="2">
    <source>
        <dbReference type="EMBL" id="MPV85657.1"/>
    </source>
</evidence>
<sequence length="324" mass="34373">MNMTMHTTTGAITGTIKQKLSQLRVLRRVLPLISLTVLVLFGQVAQAQIPTNANRTIFLPQGPGSFGTPMNVTYHPGFDQYYASSGGFPSAQASVYDENGNIVNSIAPINIDVRSWNFNANSGLLEVVTFNAVSGGTGRGLIESQLDGSGFYTGGTSTLLPNMPGNDGQQTMPAYDSGNNVFYSRNTGNTVNVVSRVDGSLSNTITLDTAAAGIGTLSSYSLGFSEPDGWLIVLDSSNNTAVIFDLSGAYVGTSILDISVPFSYGMGFTNGQLFVWDASRNGWQGYGVGVSEVASIPTMPWLGLVFLASLLGFVGFNRRIKKSH</sequence>
<protein>
    <submittedName>
        <fullName evidence="2">Uncharacterized protein</fullName>
    </submittedName>
</protein>
<comment type="caution">
    <text evidence="2">The sequence shown here is derived from an EMBL/GenBank/DDBJ whole genome shotgun (WGS) entry which is preliminary data.</text>
</comment>
<dbReference type="RefSeq" id="WP_152809109.1">
    <property type="nucleotide sequence ID" value="NZ_WHNW01000002.1"/>
</dbReference>
<proteinExistence type="predicted"/>
<dbReference type="EMBL" id="WHNW01000002">
    <property type="protein sequence ID" value="MPV85657.1"/>
    <property type="molecule type" value="Genomic_DNA"/>
</dbReference>
<dbReference type="AlphaFoldDB" id="A0A6N7EX02"/>
<dbReference type="InParanoid" id="A0A6N7EX02"/>
<reference evidence="2 3" key="1">
    <citation type="submission" date="2019-10" db="EMBL/GenBank/DDBJ databases">
        <title>Cardiobacteriales fam. a chemoheterotrophic member of the order Cardiobacteriales, and proposal of Cardiobacteriales fam. nov.</title>
        <authorList>
            <person name="Wang C."/>
        </authorList>
    </citation>
    <scope>NUCLEOTIDE SEQUENCE [LARGE SCALE GENOMIC DNA]</scope>
    <source>
        <strain evidence="2 3">ML27</strain>
    </source>
</reference>
<accession>A0A6N7EX02</accession>
<evidence type="ECO:0000256" key="1">
    <source>
        <dbReference type="SAM" id="Phobius"/>
    </source>
</evidence>
<feature type="transmembrane region" description="Helical" evidence="1">
    <location>
        <begin position="299"/>
        <end position="316"/>
    </location>
</feature>
<keyword evidence="3" id="KW-1185">Reference proteome</keyword>
<name>A0A6N7EX02_9GAMM</name>
<gene>
    <name evidence="2" type="ORF">GCU85_02755</name>
</gene>
<keyword evidence="1" id="KW-1133">Transmembrane helix</keyword>
<keyword evidence="1" id="KW-0812">Transmembrane</keyword>
<dbReference type="SUPFAM" id="SSF101898">
    <property type="entry name" value="NHL repeat"/>
    <property type="match status" value="1"/>
</dbReference>
<organism evidence="2 3">
    <name type="scientific">Ostreibacterium oceani</name>
    <dbReference type="NCBI Taxonomy" id="2654998"/>
    <lineage>
        <taxon>Bacteria</taxon>
        <taxon>Pseudomonadati</taxon>
        <taxon>Pseudomonadota</taxon>
        <taxon>Gammaproteobacteria</taxon>
        <taxon>Cardiobacteriales</taxon>
        <taxon>Ostreibacteriaceae</taxon>
        <taxon>Ostreibacterium</taxon>
    </lineage>
</organism>